<reference evidence="1" key="1">
    <citation type="journal article" date="2019" name="Sci. Rep.">
        <title>Draft genome of Tanacetum cinerariifolium, the natural source of mosquito coil.</title>
        <authorList>
            <person name="Yamashiro T."/>
            <person name="Shiraishi A."/>
            <person name="Satake H."/>
            <person name="Nakayama K."/>
        </authorList>
    </citation>
    <scope>NUCLEOTIDE SEQUENCE</scope>
</reference>
<evidence type="ECO:0000313" key="1">
    <source>
        <dbReference type="EMBL" id="GEU37415.1"/>
    </source>
</evidence>
<name>A0A6L2JNG4_TANCI</name>
<dbReference type="AlphaFoldDB" id="A0A6L2JNG4"/>
<sequence>MEKGNQVVQNAVQNLVIQNVGDQNGLIVALRITNQNANQNGNGNVVAAPAEGNGQGNNENKISDINEIEEVNVNCILMENLLQASTSEEHYTELLEDTSEPHLVQHDDSNVILVDFSMAPSGGEL</sequence>
<comment type="caution">
    <text evidence="1">The sequence shown here is derived from an EMBL/GenBank/DDBJ whole genome shotgun (WGS) entry which is preliminary data.</text>
</comment>
<gene>
    <name evidence="1" type="ORF">Tci_009393</name>
</gene>
<protein>
    <submittedName>
        <fullName evidence="1">Uncharacterized protein</fullName>
    </submittedName>
</protein>
<accession>A0A6L2JNG4</accession>
<organism evidence="1">
    <name type="scientific">Tanacetum cinerariifolium</name>
    <name type="common">Dalmatian daisy</name>
    <name type="synonym">Chrysanthemum cinerariifolium</name>
    <dbReference type="NCBI Taxonomy" id="118510"/>
    <lineage>
        <taxon>Eukaryota</taxon>
        <taxon>Viridiplantae</taxon>
        <taxon>Streptophyta</taxon>
        <taxon>Embryophyta</taxon>
        <taxon>Tracheophyta</taxon>
        <taxon>Spermatophyta</taxon>
        <taxon>Magnoliopsida</taxon>
        <taxon>eudicotyledons</taxon>
        <taxon>Gunneridae</taxon>
        <taxon>Pentapetalae</taxon>
        <taxon>asterids</taxon>
        <taxon>campanulids</taxon>
        <taxon>Asterales</taxon>
        <taxon>Asteraceae</taxon>
        <taxon>Asteroideae</taxon>
        <taxon>Anthemideae</taxon>
        <taxon>Anthemidinae</taxon>
        <taxon>Tanacetum</taxon>
    </lineage>
</organism>
<proteinExistence type="predicted"/>
<dbReference type="EMBL" id="BKCJ010000926">
    <property type="protein sequence ID" value="GEU37415.1"/>
    <property type="molecule type" value="Genomic_DNA"/>
</dbReference>